<name>A0A2S7YKV7_BEABA</name>
<dbReference type="AlphaFoldDB" id="A0A2S7YKV7"/>
<evidence type="ECO:0000256" key="1">
    <source>
        <dbReference type="SAM" id="MobiDB-lite"/>
    </source>
</evidence>
<feature type="compositionally biased region" description="Low complexity" evidence="1">
    <location>
        <begin position="25"/>
        <end position="36"/>
    </location>
</feature>
<dbReference type="OrthoDB" id="4863540at2759"/>
<evidence type="ECO:0000313" key="2">
    <source>
        <dbReference type="EMBL" id="PQK16788.1"/>
    </source>
</evidence>
<accession>A0A2S7YKV7</accession>
<comment type="caution">
    <text evidence="2">The sequence shown here is derived from an EMBL/GenBank/DDBJ whole genome shotgun (WGS) entry which is preliminary data.</text>
</comment>
<reference evidence="2 3" key="1">
    <citation type="submission" date="2016-07" db="EMBL/GenBank/DDBJ databases">
        <title>Comparative genomics of the entomopathogenic fungus Beauveria bassiana.</title>
        <authorList>
            <person name="Valero Jimenez C.A."/>
            <person name="Zwaan B.J."/>
            <person name="Van Kan J.A."/>
            <person name="Takken W."/>
            <person name="Debets A.J."/>
            <person name="Schoustra S.E."/>
            <person name="Koenraadt C.J."/>
        </authorList>
    </citation>
    <scope>NUCLEOTIDE SEQUENCE [LARGE SCALE GENOMIC DNA]</scope>
    <source>
        <strain evidence="2 3">ARSEF 8028</strain>
    </source>
</reference>
<proteinExistence type="predicted"/>
<sequence length="469" mass="50009">MYKRVVFAHRHSSLPCLLHLLSTPSRPSTPSVTMPPANTHDGASASQRLTRKKTANSGPAGPQTDEPASSKAKQHQKTFIINLSDDSSDDEDSDTSSQATTEVPRGVRFQLGGNDSQDDTGEAAFRAQPAGDMNGELDLVGDKQPQKHNAGQPAIAPVGTRQNEIPDSERSDDEVPAGTQTTNAHTNAHTASNIYVEADVNPANTGPTPHDKAKNSARKGPRMVASAGKTKKRKASDQEASTAARTGGREGASAPKNPKKRKSSDGVSLENHGCAHDNQAERKELPGNQMYEVHSAFRHCPPLADPLPQGADARETATSGNIQGEAAINPPLRASRECGMSGVDETSMARENVAEGRFPIGTDERSDATQEVHTPAPTDAECTRSSQFLLCGAELLFIFPGQGCVEIEIDGCWWMQFVDEPLSSPINRGPSTIRVSSFERLAGPADRGDIWLCKGLQGVTPRATNESSL</sequence>
<dbReference type="Proteomes" id="UP000237441">
    <property type="component" value="Unassembled WGS sequence"/>
</dbReference>
<protein>
    <submittedName>
        <fullName evidence="2">Uncharacterized protein</fullName>
    </submittedName>
</protein>
<evidence type="ECO:0000313" key="3">
    <source>
        <dbReference type="Proteomes" id="UP000237441"/>
    </source>
</evidence>
<gene>
    <name evidence="2" type="ORF">BB8028_0006g11070</name>
</gene>
<feature type="compositionally biased region" description="Low complexity" evidence="1">
    <location>
        <begin position="181"/>
        <end position="191"/>
    </location>
</feature>
<dbReference type="EMBL" id="JRHA01000006">
    <property type="protein sequence ID" value="PQK16788.1"/>
    <property type="molecule type" value="Genomic_DNA"/>
</dbReference>
<feature type="region of interest" description="Disordered" evidence="1">
    <location>
        <begin position="25"/>
        <end position="279"/>
    </location>
</feature>
<organism evidence="2 3">
    <name type="scientific">Beauveria bassiana</name>
    <name type="common">White muscardine disease fungus</name>
    <name type="synonym">Tritirachium shiotae</name>
    <dbReference type="NCBI Taxonomy" id="176275"/>
    <lineage>
        <taxon>Eukaryota</taxon>
        <taxon>Fungi</taxon>
        <taxon>Dikarya</taxon>
        <taxon>Ascomycota</taxon>
        <taxon>Pezizomycotina</taxon>
        <taxon>Sordariomycetes</taxon>
        <taxon>Hypocreomycetidae</taxon>
        <taxon>Hypocreales</taxon>
        <taxon>Cordycipitaceae</taxon>
        <taxon>Beauveria</taxon>
    </lineage>
</organism>